<reference evidence="4 5" key="1">
    <citation type="submission" date="2022-07" db="EMBL/GenBank/DDBJ databases">
        <title>Genome-wide signatures of adaptation to extreme environments.</title>
        <authorList>
            <person name="Cho C.H."/>
            <person name="Yoon H.S."/>
        </authorList>
    </citation>
    <scope>NUCLEOTIDE SEQUENCE [LARGE SCALE GENOMIC DNA]</scope>
    <source>
        <strain evidence="4 5">DBV 063 E5</strain>
    </source>
</reference>
<comment type="similarity">
    <text evidence="1">Belongs to the glycosyltransferase 90 family.</text>
</comment>
<evidence type="ECO:0000313" key="5">
    <source>
        <dbReference type="Proteomes" id="UP001301350"/>
    </source>
</evidence>
<evidence type="ECO:0000256" key="1">
    <source>
        <dbReference type="ARBA" id="ARBA00010118"/>
    </source>
</evidence>
<proteinExistence type="inferred from homology"/>
<dbReference type="EMBL" id="JANCYW010000002">
    <property type="protein sequence ID" value="KAK4534595.1"/>
    <property type="molecule type" value="Genomic_DNA"/>
</dbReference>
<keyword evidence="5" id="KW-1185">Reference proteome</keyword>
<dbReference type="PANTHER" id="PTHR12203:SF35">
    <property type="entry name" value="PROTEIN O-GLUCOSYLTRANSFERASE 1"/>
    <property type="match status" value="1"/>
</dbReference>
<feature type="domain" description="Glycosyl transferase CAP10" evidence="3">
    <location>
        <begin position="127"/>
        <end position="382"/>
    </location>
</feature>
<dbReference type="InterPro" id="IPR051091">
    <property type="entry name" value="O-Glucosyltr/Glycosyltrsf_90"/>
</dbReference>
<organism evidence="4 5">
    <name type="scientific">Cyanidium caldarium</name>
    <name type="common">Red alga</name>
    <dbReference type="NCBI Taxonomy" id="2771"/>
    <lineage>
        <taxon>Eukaryota</taxon>
        <taxon>Rhodophyta</taxon>
        <taxon>Bangiophyceae</taxon>
        <taxon>Cyanidiales</taxon>
        <taxon>Cyanidiaceae</taxon>
        <taxon>Cyanidium</taxon>
    </lineage>
</organism>
<dbReference type="InterPro" id="IPR006598">
    <property type="entry name" value="CAP10"/>
</dbReference>
<gene>
    <name evidence="4" type="ORF">CDCA_CDCA02G0620</name>
</gene>
<sequence length="407" mass="46873">MRPSSRRVTMLSVIAVTSLVTLLCYWGLHYVPAAVENASRGSRTHSSSSVGRERARRELQQLAVVEVQRLRSLTPESAERHFRTCSTCLCLLIVDNAVVRIASGPQSWVSRMPAYLQLVDDILLYHSVPDTVVVIDTTDHPKSRISFNFNRRYGDSFIMMLPNHRFAVNDIPVAAGMKSKKWNPTLKVLLQLSQRAPYASRDDRLFMDGIPHPDKKHYFDIACQQPDIATAYIHAGSEHFERLMRGEEQRLECYRQAGLLANTTVPFATHNLRHKFLVYAHGNSLSDRLRLLLPSGSVIFKPDEDRTEFFRAILQPYRHYIPVARDYSDLLEKRQWALAHPQACERMVRASREFAEDYLEYSNVMAYAGRLLTEYAHWMQSFSWFTADPRRVCSTPWGKDMFQCRAA</sequence>
<dbReference type="Proteomes" id="UP001301350">
    <property type="component" value="Unassembled WGS sequence"/>
</dbReference>
<dbReference type="SMART" id="SM00672">
    <property type="entry name" value="CAP10"/>
    <property type="match status" value="1"/>
</dbReference>
<dbReference type="AlphaFoldDB" id="A0AAV9IR83"/>
<evidence type="ECO:0000256" key="2">
    <source>
        <dbReference type="ARBA" id="ARBA00022679"/>
    </source>
</evidence>
<dbReference type="Pfam" id="PF05686">
    <property type="entry name" value="Glyco_transf_90"/>
    <property type="match status" value="1"/>
</dbReference>
<evidence type="ECO:0000313" key="4">
    <source>
        <dbReference type="EMBL" id="KAK4534595.1"/>
    </source>
</evidence>
<comment type="caution">
    <text evidence="4">The sequence shown here is derived from an EMBL/GenBank/DDBJ whole genome shotgun (WGS) entry which is preliminary data.</text>
</comment>
<keyword evidence="2" id="KW-0808">Transferase</keyword>
<dbReference type="PANTHER" id="PTHR12203">
    <property type="entry name" value="KDEL LYS-ASP-GLU-LEU CONTAINING - RELATED"/>
    <property type="match status" value="1"/>
</dbReference>
<protein>
    <recommendedName>
        <fullName evidence="3">Glycosyl transferase CAP10 domain-containing protein</fullName>
    </recommendedName>
</protein>
<name>A0AAV9IR83_CYACA</name>
<dbReference type="GO" id="GO:0016740">
    <property type="term" value="F:transferase activity"/>
    <property type="evidence" value="ECO:0007669"/>
    <property type="project" value="UniProtKB-KW"/>
</dbReference>
<accession>A0AAV9IR83</accession>
<evidence type="ECO:0000259" key="3">
    <source>
        <dbReference type="SMART" id="SM00672"/>
    </source>
</evidence>